<gene>
    <name evidence="1" type="ORF">AVEN_191343_1</name>
    <name evidence="2" type="ORF">AVEN_275358_1</name>
</gene>
<keyword evidence="3" id="KW-1185">Reference proteome</keyword>
<dbReference type="EMBL" id="BGPR01037814">
    <property type="protein sequence ID" value="GBO13514.1"/>
    <property type="molecule type" value="Genomic_DNA"/>
</dbReference>
<sequence length="128" mass="14417">NQGSPARKPEPPLVITVWNGVPPLLITVWSGVPPLLITVWNGMPPLLCEIRLSSTVEAKHRRIVCARGGNQCFGFQYQCSISHLGHVKRRHDYEGEFAKGQLDVIVQEGENEIARSERETERAYELEI</sequence>
<evidence type="ECO:0000313" key="1">
    <source>
        <dbReference type="EMBL" id="GBO13514.1"/>
    </source>
</evidence>
<dbReference type="Proteomes" id="UP000499080">
    <property type="component" value="Unassembled WGS sequence"/>
</dbReference>
<evidence type="ECO:0000313" key="3">
    <source>
        <dbReference type="Proteomes" id="UP000499080"/>
    </source>
</evidence>
<name>A0A4Y2UMR4_ARAVE</name>
<dbReference type="AlphaFoldDB" id="A0A4Y2UMR4"/>
<protein>
    <submittedName>
        <fullName evidence="2">Uncharacterized protein</fullName>
    </submittedName>
</protein>
<evidence type="ECO:0000313" key="2">
    <source>
        <dbReference type="EMBL" id="GBO13522.1"/>
    </source>
</evidence>
<feature type="non-terminal residue" evidence="2">
    <location>
        <position position="1"/>
    </location>
</feature>
<reference evidence="2 3" key="1">
    <citation type="journal article" date="2019" name="Sci. Rep.">
        <title>Orb-weaving spider Araneus ventricosus genome elucidates the spidroin gene catalogue.</title>
        <authorList>
            <person name="Kono N."/>
            <person name="Nakamura H."/>
            <person name="Ohtoshi R."/>
            <person name="Moran D.A.P."/>
            <person name="Shinohara A."/>
            <person name="Yoshida Y."/>
            <person name="Fujiwara M."/>
            <person name="Mori M."/>
            <person name="Tomita M."/>
            <person name="Arakawa K."/>
        </authorList>
    </citation>
    <scope>NUCLEOTIDE SEQUENCE [LARGE SCALE GENOMIC DNA]</scope>
</reference>
<accession>A0A4Y2UMR4</accession>
<comment type="caution">
    <text evidence="2">The sequence shown here is derived from an EMBL/GenBank/DDBJ whole genome shotgun (WGS) entry which is preliminary data.</text>
</comment>
<dbReference type="EMBL" id="BGPR01037815">
    <property type="protein sequence ID" value="GBO13522.1"/>
    <property type="molecule type" value="Genomic_DNA"/>
</dbReference>
<proteinExistence type="predicted"/>
<organism evidence="2 3">
    <name type="scientific">Araneus ventricosus</name>
    <name type="common">Orbweaver spider</name>
    <name type="synonym">Epeira ventricosa</name>
    <dbReference type="NCBI Taxonomy" id="182803"/>
    <lineage>
        <taxon>Eukaryota</taxon>
        <taxon>Metazoa</taxon>
        <taxon>Ecdysozoa</taxon>
        <taxon>Arthropoda</taxon>
        <taxon>Chelicerata</taxon>
        <taxon>Arachnida</taxon>
        <taxon>Araneae</taxon>
        <taxon>Araneomorphae</taxon>
        <taxon>Entelegynae</taxon>
        <taxon>Araneoidea</taxon>
        <taxon>Araneidae</taxon>
        <taxon>Araneus</taxon>
    </lineage>
</organism>